<evidence type="ECO:0000256" key="1">
    <source>
        <dbReference type="ARBA" id="ARBA00022723"/>
    </source>
</evidence>
<keyword evidence="4" id="KW-0732">Signal</keyword>
<feature type="domain" description="Plastocyanin-like" evidence="5">
    <location>
        <begin position="240"/>
        <end position="331"/>
    </location>
</feature>
<dbReference type="Proteomes" id="UP000199586">
    <property type="component" value="Unassembled WGS sequence"/>
</dbReference>
<feature type="domain" description="Plastocyanin-like" evidence="6">
    <location>
        <begin position="534"/>
        <end position="652"/>
    </location>
</feature>
<feature type="domain" description="Plastocyanin-like" evidence="7">
    <location>
        <begin position="59"/>
        <end position="165"/>
    </location>
</feature>
<dbReference type="EMBL" id="FOXP01000001">
    <property type="protein sequence ID" value="SFP40498.1"/>
    <property type="molecule type" value="Genomic_DNA"/>
</dbReference>
<evidence type="ECO:0000259" key="5">
    <source>
        <dbReference type="Pfam" id="PF00394"/>
    </source>
</evidence>
<dbReference type="Pfam" id="PF07732">
    <property type="entry name" value="Cu-oxidase_3"/>
    <property type="match status" value="1"/>
</dbReference>
<dbReference type="PROSITE" id="PS00079">
    <property type="entry name" value="MULTICOPPER_OXIDASE1"/>
    <property type="match status" value="1"/>
</dbReference>
<name>A0A1I5Q2C4_9SPHN</name>
<dbReference type="InterPro" id="IPR006311">
    <property type="entry name" value="TAT_signal"/>
</dbReference>
<dbReference type="InterPro" id="IPR034279">
    <property type="entry name" value="CuRO_3_CopA"/>
</dbReference>
<evidence type="ECO:0000313" key="9">
    <source>
        <dbReference type="Proteomes" id="UP000199586"/>
    </source>
</evidence>
<dbReference type="CDD" id="cd13848">
    <property type="entry name" value="CuRO_1_CopA"/>
    <property type="match status" value="1"/>
</dbReference>
<dbReference type="PROSITE" id="PS51318">
    <property type="entry name" value="TAT"/>
    <property type="match status" value="1"/>
</dbReference>
<dbReference type="SUPFAM" id="SSF49503">
    <property type="entry name" value="Cupredoxins"/>
    <property type="match status" value="3"/>
</dbReference>
<dbReference type="PANTHER" id="PTHR11709">
    <property type="entry name" value="MULTI-COPPER OXIDASE"/>
    <property type="match status" value="1"/>
</dbReference>
<keyword evidence="1" id="KW-0479">Metal-binding</keyword>
<sequence>MSRVLDRRQVLRGATLAGSGLALSAYMPAWAQPVSAGIAKPLPTVSGDDITLKIAHQMMMIDGRQSHAIGINGTVPAPLIRLREGQNVRLHVMNELDEETSIHWHGLLVPFQMDGVPGINFPGIPARSTFTYEFPIIQSGTYWYHSHSGLQEQEGHYGPILIDPKDPDPVQFDREHVIVLSDHSFQHPHYLFDRLKKESGYFNRQRQTLSGLLAGKDQPLKERLMWGKMRMDPADVADVTASTYTYLVNGYGPKDNWTALFRPGERVRLRFINASSMTTFNVRIPGLPMTIVAADGLNVRPVQIDEFQFGPAETYDAIVTPPDMRAYTLVGESVDRSGMARATLAPREGMAAEVPPLRKRPLATMKDMGMGGHDISTMDHGSMKGMGSGTTSAEAGSMAGMDHSTMDHGAGAGSMQGMDHSQMNHGAAGAAAGAMAGMTAPQGQSGAKAGMAHGSGAMPGMADGQSMAGMDMGDMNMRDFSKAPGVKKGPGVQTISAMPVDRTGEPGQGLENVGHRVLTYRDLVALDRNPDTRAPEREIKLHLTGNMERYMWGFDGEKLSESPDPITLLHGERVRVTLINDTMMGHPIHIHGHFFDLVTGKGAYAPRKHTVLVQPGGTVSWDVTGEEGDWAFHCHMLYHMHAGMMRVVQVRKAGEAAA</sequence>
<dbReference type="InterPro" id="IPR011706">
    <property type="entry name" value="Cu-oxidase_C"/>
</dbReference>
<keyword evidence="3" id="KW-0186">Copper</keyword>
<dbReference type="GO" id="GO:0042597">
    <property type="term" value="C:periplasmic space"/>
    <property type="evidence" value="ECO:0007669"/>
    <property type="project" value="InterPro"/>
</dbReference>
<dbReference type="CDD" id="cd13874">
    <property type="entry name" value="CuRO_2_CopA"/>
    <property type="match status" value="1"/>
</dbReference>
<feature type="signal peptide" evidence="4">
    <location>
        <begin position="1"/>
        <end position="31"/>
    </location>
</feature>
<dbReference type="RefSeq" id="WP_093330615.1">
    <property type="nucleotide sequence ID" value="NZ_FOXP01000001.1"/>
</dbReference>
<gene>
    <name evidence="8" type="ORF">SAMN04488241_101417</name>
</gene>
<evidence type="ECO:0000259" key="6">
    <source>
        <dbReference type="Pfam" id="PF07731"/>
    </source>
</evidence>
<dbReference type="NCBIfam" id="TIGR01480">
    <property type="entry name" value="copper_res_A"/>
    <property type="match status" value="1"/>
</dbReference>
<dbReference type="Gene3D" id="2.60.40.420">
    <property type="entry name" value="Cupredoxins - blue copper proteins"/>
    <property type="match status" value="3"/>
</dbReference>
<dbReference type="GO" id="GO:0005507">
    <property type="term" value="F:copper ion binding"/>
    <property type="evidence" value="ECO:0007669"/>
    <property type="project" value="InterPro"/>
</dbReference>
<evidence type="ECO:0000256" key="3">
    <source>
        <dbReference type="ARBA" id="ARBA00023008"/>
    </source>
</evidence>
<dbReference type="PROSITE" id="PS00080">
    <property type="entry name" value="MULTICOPPER_OXIDASE2"/>
    <property type="match status" value="1"/>
</dbReference>
<dbReference type="OrthoDB" id="9757546at2"/>
<dbReference type="CDD" id="cd13896">
    <property type="entry name" value="CuRO_3_CopA"/>
    <property type="match status" value="1"/>
</dbReference>
<dbReference type="InterPro" id="IPR034282">
    <property type="entry name" value="CuRO_2_CopA"/>
</dbReference>
<proteinExistence type="predicted"/>
<dbReference type="InterPro" id="IPR002355">
    <property type="entry name" value="Cu_oxidase_Cu_BS"/>
</dbReference>
<protein>
    <submittedName>
        <fullName evidence="8">Copper-resistance protein, CopA family</fullName>
    </submittedName>
</protein>
<dbReference type="InterPro" id="IPR045087">
    <property type="entry name" value="Cu-oxidase_fam"/>
</dbReference>
<feature type="chain" id="PRO_5011573025" evidence="4">
    <location>
        <begin position="32"/>
        <end position="658"/>
    </location>
</feature>
<keyword evidence="9" id="KW-1185">Reference proteome</keyword>
<dbReference type="Pfam" id="PF07731">
    <property type="entry name" value="Cu-oxidase_2"/>
    <property type="match status" value="1"/>
</dbReference>
<evidence type="ECO:0000259" key="7">
    <source>
        <dbReference type="Pfam" id="PF07732"/>
    </source>
</evidence>
<dbReference type="InterPro" id="IPR006376">
    <property type="entry name" value="Cu-R_CopA"/>
</dbReference>
<dbReference type="AlphaFoldDB" id="A0A1I5Q2C4"/>
<dbReference type="InterPro" id="IPR011707">
    <property type="entry name" value="Cu-oxidase-like_N"/>
</dbReference>
<dbReference type="InterPro" id="IPR034284">
    <property type="entry name" value="CuRO_1_CopA"/>
</dbReference>
<evidence type="ECO:0000313" key="8">
    <source>
        <dbReference type="EMBL" id="SFP40498.1"/>
    </source>
</evidence>
<evidence type="ECO:0000256" key="2">
    <source>
        <dbReference type="ARBA" id="ARBA00023002"/>
    </source>
</evidence>
<dbReference type="InterPro" id="IPR033138">
    <property type="entry name" value="Cu_oxidase_CS"/>
</dbReference>
<dbReference type="InterPro" id="IPR008972">
    <property type="entry name" value="Cupredoxin"/>
</dbReference>
<organism evidence="8 9">
    <name type="scientific">Sphingomonas rubra</name>
    <dbReference type="NCBI Taxonomy" id="634430"/>
    <lineage>
        <taxon>Bacteria</taxon>
        <taxon>Pseudomonadati</taxon>
        <taxon>Pseudomonadota</taxon>
        <taxon>Alphaproteobacteria</taxon>
        <taxon>Sphingomonadales</taxon>
        <taxon>Sphingomonadaceae</taxon>
        <taxon>Sphingomonas</taxon>
    </lineage>
</organism>
<dbReference type="PANTHER" id="PTHR11709:SF394">
    <property type="entry name" value="FI03373P-RELATED"/>
    <property type="match status" value="1"/>
</dbReference>
<dbReference type="GO" id="GO:0016491">
    <property type="term" value="F:oxidoreductase activity"/>
    <property type="evidence" value="ECO:0007669"/>
    <property type="project" value="UniProtKB-KW"/>
</dbReference>
<dbReference type="STRING" id="634430.SAMN04488241_101417"/>
<keyword evidence="2" id="KW-0560">Oxidoreductase</keyword>
<evidence type="ECO:0000256" key="4">
    <source>
        <dbReference type="SAM" id="SignalP"/>
    </source>
</evidence>
<reference evidence="8 9" key="1">
    <citation type="submission" date="2016-10" db="EMBL/GenBank/DDBJ databases">
        <authorList>
            <person name="de Groot N.N."/>
        </authorList>
    </citation>
    <scope>NUCLEOTIDE SEQUENCE [LARGE SCALE GENOMIC DNA]</scope>
    <source>
        <strain evidence="8 9">CGMCC 1.9113</strain>
    </source>
</reference>
<dbReference type="Pfam" id="PF00394">
    <property type="entry name" value="Cu-oxidase"/>
    <property type="match status" value="1"/>
</dbReference>
<dbReference type="InterPro" id="IPR001117">
    <property type="entry name" value="Cu-oxidase_2nd"/>
</dbReference>
<accession>A0A1I5Q2C4</accession>